<dbReference type="InterPro" id="IPR042099">
    <property type="entry name" value="ANL_N_sf"/>
</dbReference>
<dbReference type="eggNOG" id="COG0764">
    <property type="taxonomic scope" value="Bacteria"/>
</dbReference>
<sequence length="346" mass="37116">AGAVLVTSPAHLTRLGGLPPLAEAKRPRLILSAGAPLPEAAVIETGRLLGRDITEIYGSTETGAIAMRPRNGAGEGSWRPLPGYRVSRNAAGLLCLDAPGGKAEIADRIELTAEDGFHLLGRADRIAKIEGKRISLDAVEQALKARPEIADAAIVVLNDPQPHLAAVAVLSAAGQAELTRLGRFRLGRALRAGLTASLDPAGLPRRWRFVETLPVGAMGKRRNADLATVFEPPPRQPRIVAKRGGVDGAVELDLEIDPALVWFKGHFPGHPILPGVVQIDWAIAFAREHLGLDLPAARDFQIKFRATILPDDRVTLTLRHEAAKRRLGFQYRRGDEICSSGTASCR</sequence>
<dbReference type="Pfam" id="PF22818">
    <property type="entry name" value="ApeI-like"/>
    <property type="match status" value="1"/>
</dbReference>
<dbReference type="PATRIC" id="fig|1316936.3.peg.3359"/>
<comment type="caution">
    <text evidence="2">The sequence shown here is derived from an EMBL/GenBank/DDBJ whole genome shotgun (WGS) entry which is preliminary data.</text>
</comment>
<dbReference type="eggNOG" id="COG0318">
    <property type="taxonomic scope" value="Bacteria"/>
</dbReference>
<dbReference type="STRING" id="1316936.K678_16951"/>
<reference evidence="2 3" key="1">
    <citation type="submission" date="2013-04" db="EMBL/GenBank/DDBJ databases">
        <authorList>
            <person name="Kuznetsov B."/>
            <person name="Ivanovsky R."/>
        </authorList>
    </citation>
    <scope>NUCLEOTIDE SEQUENCE [LARGE SCALE GENOMIC DNA]</scope>
    <source>
        <strain evidence="2 3">MGU-K5</strain>
    </source>
</reference>
<name>S9S858_MAGFU</name>
<accession>S9S858</accession>
<dbReference type="InterPro" id="IPR045851">
    <property type="entry name" value="AMP-bd_C_sf"/>
</dbReference>
<dbReference type="InterPro" id="IPR054545">
    <property type="entry name" value="ApeI-like"/>
</dbReference>
<dbReference type="AlphaFoldDB" id="S9S858"/>
<dbReference type="InterPro" id="IPR050237">
    <property type="entry name" value="ATP-dep_AMP-bd_enzyme"/>
</dbReference>
<evidence type="ECO:0000313" key="2">
    <source>
        <dbReference type="EMBL" id="EPY00268.1"/>
    </source>
</evidence>
<evidence type="ECO:0000259" key="1">
    <source>
        <dbReference type="Pfam" id="PF22818"/>
    </source>
</evidence>
<dbReference type="EMBL" id="AQPH01000119">
    <property type="protein sequence ID" value="EPY00268.1"/>
    <property type="molecule type" value="Genomic_DNA"/>
</dbReference>
<dbReference type="SUPFAM" id="SSF56801">
    <property type="entry name" value="Acetyl-CoA synthetase-like"/>
    <property type="match status" value="1"/>
</dbReference>
<feature type="domain" description="ApeI dehydratase-like" evidence="1">
    <location>
        <begin position="249"/>
        <end position="341"/>
    </location>
</feature>
<keyword evidence="2" id="KW-0436">Ligase</keyword>
<dbReference type="PANTHER" id="PTHR43767:SF1">
    <property type="entry name" value="NONRIBOSOMAL PEPTIDE SYNTHASE PES1 (EUROFUNG)-RELATED"/>
    <property type="match status" value="1"/>
</dbReference>
<dbReference type="GO" id="GO:0016878">
    <property type="term" value="F:acid-thiol ligase activity"/>
    <property type="evidence" value="ECO:0007669"/>
    <property type="project" value="UniProtKB-ARBA"/>
</dbReference>
<protein>
    <submittedName>
        <fullName evidence="2">Putative AMP-dependent synthetase and ligase</fullName>
    </submittedName>
</protein>
<dbReference type="OrthoDB" id="9787658at2"/>
<dbReference type="Proteomes" id="UP000015350">
    <property type="component" value="Unassembled WGS sequence"/>
</dbReference>
<dbReference type="SUPFAM" id="SSF54637">
    <property type="entry name" value="Thioesterase/thiol ester dehydrase-isomerase"/>
    <property type="match status" value="1"/>
</dbReference>
<organism evidence="2 3">
    <name type="scientific">Magnetospirillum fulvum MGU-K5</name>
    <dbReference type="NCBI Taxonomy" id="1316936"/>
    <lineage>
        <taxon>Bacteria</taxon>
        <taxon>Pseudomonadati</taxon>
        <taxon>Pseudomonadota</taxon>
        <taxon>Alphaproteobacteria</taxon>
        <taxon>Rhodospirillales</taxon>
        <taxon>Rhodospirillaceae</taxon>
        <taxon>Magnetospirillum</taxon>
    </lineage>
</organism>
<gene>
    <name evidence="2" type="ORF">K678_16951</name>
</gene>
<dbReference type="Gene3D" id="3.30.300.30">
    <property type="match status" value="1"/>
</dbReference>
<dbReference type="PANTHER" id="PTHR43767">
    <property type="entry name" value="LONG-CHAIN-FATTY-ACID--COA LIGASE"/>
    <property type="match status" value="1"/>
</dbReference>
<proteinExistence type="predicted"/>
<dbReference type="Gene3D" id="3.10.129.10">
    <property type="entry name" value="Hotdog Thioesterase"/>
    <property type="match status" value="1"/>
</dbReference>
<dbReference type="Gene3D" id="3.40.50.12780">
    <property type="entry name" value="N-terminal domain of ligase-like"/>
    <property type="match status" value="1"/>
</dbReference>
<feature type="non-terminal residue" evidence="2">
    <location>
        <position position="1"/>
    </location>
</feature>
<evidence type="ECO:0000313" key="3">
    <source>
        <dbReference type="Proteomes" id="UP000015350"/>
    </source>
</evidence>
<dbReference type="InterPro" id="IPR029069">
    <property type="entry name" value="HotDog_dom_sf"/>
</dbReference>